<comment type="caution">
    <text evidence="2">The sequence shown here is derived from an EMBL/GenBank/DDBJ whole genome shotgun (WGS) entry which is preliminary data.</text>
</comment>
<protein>
    <recommendedName>
        <fullName evidence="4">RHS repeat protein</fullName>
    </recommendedName>
</protein>
<dbReference type="Gene3D" id="2.180.10.10">
    <property type="entry name" value="RHS repeat-associated core"/>
    <property type="match status" value="1"/>
</dbReference>
<organism evidence="2 3">
    <name type="scientific">Cohnella faecalis</name>
    <dbReference type="NCBI Taxonomy" id="2315694"/>
    <lineage>
        <taxon>Bacteria</taxon>
        <taxon>Bacillati</taxon>
        <taxon>Bacillota</taxon>
        <taxon>Bacilli</taxon>
        <taxon>Bacillales</taxon>
        <taxon>Paenibacillaceae</taxon>
        <taxon>Cohnella</taxon>
    </lineage>
</organism>
<dbReference type="AlphaFoldDB" id="A0A398CV24"/>
<proteinExistence type="predicted"/>
<sequence length="99" mass="10839">MVESYGTDGFGNVKTIQNGSATRTFQYDALNRITSETASSGQLTYTYDDMGNRSSLSDSGAVPSAPQVSRVSPPIRRRISLQLTQTMGFLRNIRTIQTV</sequence>
<name>A0A398CV24_9BACL</name>
<reference evidence="2 3" key="1">
    <citation type="submission" date="2018-09" db="EMBL/GenBank/DDBJ databases">
        <title>Cohnella cavernae sp. nov., isolated from a karst cave.</title>
        <authorList>
            <person name="Zhu H."/>
        </authorList>
    </citation>
    <scope>NUCLEOTIDE SEQUENCE [LARGE SCALE GENOMIC DNA]</scope>
    <source>
        <strain evidence="2 3">K2E09-144</strain>
    </source>
</reference>
<keyword evidence="3" id="KW-1185">Reference proteome</keyword>
<dbReference type="EMBL" id="QXJM01000016">
    <property type="protein sequence ID" value="RIE05129.1"/>
    <property type="molecule type" value="Genomic_DNA"/>
</dbReference>
<dbReference type="NCBIfam" id="TIGR01643">
    <property type="entry name" value="YD_repeat_2x"/>
    <property type="match status" value="1"/>
</dbReference>
<accession>A0A398CV24</accession>
<dbReference type="Proteomes" id="UP000266340">
    <property type="component" value="Unassembled WGS sequence"/>
</dbReference>
<evidence type="ECO:0000256" key="1">
    <source>
        <dbReference type="SAM" id="MobiDB-lite"/>
    </source>
</evidence>
<evidence type="ECO:0000313" key="3">
    <source>
        <dbReference type="Proteomes" id="UP000266340"/>
    </source>
</evidence>
<dbReference type="InterPro" id="IPR031325">
    <property type="entry name" value="RHS_repeat"/>
</dbReference>
<evidence type="ECO:0000313" key="2">
    <source>
        <dbReference type="EMBL" id="RIE05129.1"/>
    </source>
</evidence>
<evidence type="ECO:0008006" key="4">
    <source>
        <dbReference type="Google" id="ProtNLM"/>
    </source>
</evidence>
<feature type="region of interest" description="Disordered" evidence="1">
    <location>
        <begin position="51"/>
        <end position="71"/>
    </location>
</feature>
<dbReference type="InterPro" id="IPR006530">
    <property type="entry name" value="YD"/>
</dbReference>
<dbReference type="Pfam" id="PF05593">
    <property type="entry name" value="RHS_repeat"/>
    <property type="match status" value="1"/>
</dbReference>
<gene>
    <name evidence="2" type="ORF">D3H35_03120</name>
</gene>